<comment type="caution">
    <text evidence="1">The sequence shown here is derived from an EMBL/GenBank/DDBJ whole genome shotgun (WGS) entry which is preliminary data.</text>
</comment>
<name>A0A916IUH0_9BURK</name>
<proteinExistence type="predicted"/>
<sequence length="267" mass="31082">MSEPKTLESVEEFFFGAPPYASYVLPADMKIVEQLYGRSNDNRIDGHCPNCNKMTTFVIKGQHVPNGDDWDNIRKRNAYDYCKIICVRDHNHTINYWFWMRRMTIEKVGQHPSLATISNDEVAQYRKGMSKVDSQEFHKAIGLAAHGVGVGSFVYLRRVFERMVYGRFEEFKAAEGWKDEDFYGLRMNEKVQFLKGHLPAFLVENAKIYSILSIGIHELDEATCLQYFDLMKHSIIIILEEDKRKKEELAMRSKFSNLIAKFDPEKA</sequence>
<organism evidence="1 2">
    <name type="scientific">Cupriavidus yeoncheonensis</name>
    <dbReference type="NCBI Taxonomy" id="1462994"/>
    <lineage>
        <taxon>Bacteria</taxon>
        <taxon>Pseudomonadati</taxon>
        <taxon>Pseudomonadota</taxon>
        <taxon>Betaproteobacteria</taxon>
        <taxon>Burkholderiales</taxon>
        <taxon>Burkholderiaceae</taxon>
        <taxon>Cupriavidus</taxon>
    </lineage>
</organism>
<evidence type="ECO:0000313" key="1">
    <source>
        <dbReference type="EMBL" id="CAG2144497.1"/>
    </source>
</evidence>
<reference evidence="1" key="1">
    <citation type="submission" date="2021-03" db="EMBL/GenBank/DDBJ databases">
        <authorList>
            <person name="Peeters C."/>
        </authorList>
    </citation>
    <scope>NUCLEOTIDE SEQUENCE</scope>
    <source>
        <strain evidence="1">LMG 31506</strain>
    </source>
</reference>
<gene>
    <name evidence="1" type="ORF">LMG31506_03019</name>
</gene>
<dbReference type="Proteomes" id="UP000672934">
    <property type="component" value="Unassembled WGS sequence"/>
</dbReference>
<evidence type="ECO:0000313" key="2">
    <source>
        <dbReference type="Proteomes" id="UP000672934"/>
    </source>
</evidence>
<accession>A0A916IUH0</accession>
<dbReference type="RefSeq" id="WP_211947972.1">
    <property type="nucleotide sequence ID" value="NZ_CAJPUY010000010.1"/>
</dbReference>
<keyword evidence="2" id="KW-1185">Reference proteome</keyword>
<dbReference type="EMBL" id="CAJPUY010000010">
    <property type="protein sequence ID" value="CAG2144497.1"/>
    <property type="molecule type" value="Genomic_DNA"/>
</dbReference>
<dbReference type="AlphaFoldDB" id="A0A916IUH0"/>
<protein>
    <submittedName>
        <fullName evidence="1">Uncharacterized protein</fullName>
    </submittedName>
</protein>